<feature type="transmembrane region" description="Helical" evidence="1">
    <location>
        <begin position="182"/>
        <end position="204"/>
    </location>
</feature>
<feature type="transmembrane region" description="Helical" evidence="1">
    <location>
        <begin position="145"/>
        <end position="173"/>
    </location>
</feature>
<reference evidence="2" key="1">
    <citation type="submission" date="2021-12" db="EMBL/GenBank/DDBJ databases">
        <title>Discovery of the Pendulisporaceae a myxobacterial family with distinct sporulation behavior and unique specialized metabolism.</title>
        <authorList>
            <person name="Garcia R."/>
            <person name="Popoff A."/>
            <person name="Bader C.D."/>
            <person name="Loehr J."/>
            <person name="Walesch S."/>
            <person name="Walt C."/>
            <person name="Boldt J."/>
            <person name="Bunk B."/>
            <person name="Haeckl F.J.F.P.J."/>
            <person name="Gunesch A.P."/>
            <person name="Birkelbach J."/>
            <person name="Nuebel U."/>
            <person name="Pietschmann T."/>
            <person name="Bach T."/>
            <person name="Mueller R."/>
        </authorList>
    </citation>
    <scope>NUCLEOTIDE SEQUENCE</scope>
    <source>
        <strain evidence="2">MSr11367</strain>
    </source>
</reference>
<name>A0ABZ2L8E8_9BACT</name>
<keyword evidence="1" id="KW-0472">Membrane</keyword>
<organism evidence="2 3">
    <name type="scientific">Pendulispora rubella</name>
    <dbReference type="NCBI Taxonomy" id="2741070"/>
    <lineage>
        <taxon>Bacteria</taxon>
        <taxon>Pseudomonadati</taxon>
        <taxon>Myxococcota</taxon>
        <taxon>Myxococcia</taxon>
        <taxon>Myxococcales</taxon>
        <taxon>Sorangiineae</taxon>
        <taxon>Pendulisporaceae</taxon>
        <taxon>Pendulispora</taxon>
    </lineage>
</organism>
<dbReference type="Proteomes" id="UP001374803">
    <property type="component" value="Chromosome"/>
</dbReference>
<feature type="transmembrane region" description="Helical" evidence="1">
    <location>
        <begin position="29"/>
        <end position="48"/>
    </location>
</feature>
<feature type="transmembrane region" description="Helical" evidence="1">
    <location>
        <begin position="120"/>
        <end position="139"/>
    </location>
</feature>
<evidence type="ECO:0000256" key="1">
    <source>
        <dbReference type="SAM" id="Phobius"/>
    </source>
</evidence>
<keyword evidence="1" id="KW-0812">Transmembrane</keyword>
<keyword evidence="3" id="KW-1185">Reference proteome</keyword>
<sequence length="267" mass="29421">MSVRSTVLALPTLLRIGFADAVAYRAEMIVWTLSATMPLIMLALWLAVASEAPMGRLGQPELIAYFLATFVVRQLTASWVCWKINTEVRDGTLAMRLLRPVHPLVAYGAENLAAIPLRGILSLPAAIVALALVGTTPLPRDPVLWILWAFSMVGAWLITLLANFAIGCLALFLESSIKLMDVWFTLFLVFSGYLIPVELFPPLVRTIGDWLPFRYQLGLPVEIMTSAHDRASALTLVGQQWAIVVLHLGFTAFVWRRGLGRFAAYGG</sequence>
<keyword evidence="1" id="KW-1133">Transmembrane helix</keyword>
<feature type="transmembrane region" description="Helical" evidence="1">
    <location>
        <begin position="233"/>
        <end position="255"/>
    </location>
</feature>
<dbReference type="PANTHER" id="PTHR36832:SF1">
    <property type="entry name" value="SLR1174 PROTEIN"/>
    <property type="match status" value="1"/>
</dbReference>
<protein>
    <submittedName>
        <fullName evidence="2">ABC-2 family transporter protein</fullName>
    </submittedName>
</protein>
<dbReference type="Pfam" id="PF06182">
    <property type="entry name" value="ABC2_membrane_6"/>
    <property type="match status" value="1"/>
</dbReference>
<dbReference type="RefSeq" id="WP_394836700.1">
    <property type="nucleotide sequence ID" value="NZ_CP089929.1"/>
</dbReference>
<dbReference type="InterPro" id="IPR010390">
    <property type="entry name" value="ABC-2_transporter-like"/>
</dbReference>
<gene>
    <name evidence="2" type="ORF">LVJ94_07310</name>
</gene>
<dbReference type="PANTHER" id="PTHR36832">
    <property type="entry name" value="SLR1174 PROTEIN-RELATED"/>
    <property type="match status" value="1"/>
</dbReference>
<evidence type="ECO:0000313" key="3">
    <source>
        <dbReference type="Proteomes" id="UP001374803"/>
    </source>
</evidence>
<proteinExistence type="predicted"/>
<dbReference type="EMBL" id="CP089983">
    <property type="protein sequence ID" value="WXB07040.1"/>
    <property type="molecule type" value="Genomic_DNA"/>
</dbReference>
<evidence type="ECO:0000313" key="2">
    <source>
        <dbReference type="EMBL" id="WXB07040.1"/>
    </source>
</evidence>
<accession>A0ABZ2L8E8</accession>